<dbReference type="GO" id="GO:0005524">
    <property type="term" value="F:ATP binding"/>
    <property type="evidence" value="ECO:0007669"/>
    <property type="project" value="UniProtKB-KW"/>
</dbReference>
<dbReference type="CDD" id="cd03214">
    <property type="entry name" value="ABC_Iron-Siderophores_B12_Hemin"/>
    <property type="match status" value="1"/>
</dbReference>
<dbReference type="InterPro" id="IPR027417">
    <property type="entry name" value="P-loop_NTPase"/>
</dbReference>
<evidence type="ECO:0000259" key="3">
    <source>
        <dbReference type="PROSITE" id="PS50893"/>
    </source>
</evidence>
<dbReference type="PROSITE" id="PS00211">
    <property type="entry name" value="ABC_TRANSPORTER_1"/>
    <property type="match status" value="1"/>
</dbReference>
<dbReference type="InterPro" id="IPR003593">
    <property type="entry name" value="AAA+_ATPase"/>
</dbReference>
<reference evidence="4 5" key="1">
    <citation type="submission" date="2023-04" db="EMBL/GenBank/DDBJ databases">
        <title>Complete genome sequence of Alisedimentitalea scapharcae.</title>
        <authorList>
            <person name="Rong J.-C."/>
            <person name="Yi M.-L."/>
            <person name="Zhao Q."/>
        </authorList>
    </citation>
    <scope>NUCLEOTIDE SEQUENCE [LARGE SCALE GENOMIC DNA]</scope>
    <source>
        <strain evidence="4 5">KCTC 42119</strain>
    </source>
</reference>
<evidence type="ECO:0000256" key="1">
    <source>
        <dbReference type="ARBA" id="ARBA00022741"/>
    </source>
</evidence>
<evidence type="ECO:0000313" key="4">
    <source>
        <dbReference type="EMBL" id="WZK90663.1"/>
    </source>
</evidence>
<dbReference type="EMBL" id="CP123584">
    <property type="protein sequence ID" value="WZK90663.1"/>
    <property type="molecule type" value="Genomic_DNA"/>
</dbReference>
<dbReference type="PANTHER" id="PTHR42794">
    <property type="entry name" value="HEMIN IMPORT ATP-BINDING PROTEIN HMUV"/>
    <property type="match status" value="1"/>
</dbReference>
<dbReference type="PANTHER" id="PTHR42794:SF2">
    <property type="entry name" value="ABC TRANSPORTER ATP-BINDING PROTEIN"/>
    <property type="match status" value="1"/>
</dbReference>
<dbReference type="SMART" id="SM00382">
    <property type="entry name" value="AAA"/>
    <property type="match status" value="1"/>
</dbReference>
<keyword evidence="5" id="KW-1185">Reference proteome</keyword>
<gene>
    <name evidence="4" type="ORF">QEZ52_08985</name>
</gene>
<dbReference type="RefSeq" id="WP_406649619.1">
    <property type="nucleotide sequence ID" value="NZ_CP123584.1"/>
</dbReference>
<sequence length="253" mass="26982">MTLKITNLTVAYGQTTIIHALDDLWPTGQITALIGCNGAGKSTLLQALAGLIPMQGSTSLSGAPISAQDRHRTISYMPQDTSAQSSLSVLEVVLLGRLGSLGLRLPAGLADQALATLDLFGLATLQSRPLDEISGGQRQLVFLAQALFRQPRVLLLDEPTAALDLRHQLLVLERLRHIAHTHGMIIGMAMHDLNLAAQYSDRIIGLGGGRKVAAGPATEVLTPDRLRIMFGIEARVTQSENTPLQVVPLRAVG</sequence>
<protein>
    <submittedName>
        <fullName evidence="4">ABC transporter ATP-binding protein</fullName>
    </submittedName>
</protein>
<dbReference type="SUPFAM" id="SSF52540">
    <property type="entry name" value="P-loop containing nucleoside triphosphate hydrolases"/>
    <property type="match status" value="1"/>
</dbReference>
<dbReference type="Proteomes" id="UP001623232">
    <property type="component" value="Chromosome"/>
</dbReference>
<proteinExistence type="predicted"/>
<keyword evidence="2 4" id="KW-0067">ATP-binding</keyword>
<organism evidence="4 5">
    <name type="scientific">Aliisedimentitalea scapharcae</name>
    <dbReference type="NCBI Taxonomy" id="1524259"/>
    <lineage>
        <taxon>Bacteria</taxon>
        <taxon>Pseudomonadati</taxon>
        <taxon>Pseudomonadota</taxon>
        <taxon>Alphaproteobacteria</taxon>
        <taxon>Rhodobacterales</taxon>
        <taxon>Roseobacteraceae</taxon>
        <taxon>Aliisedimentitalea</taxon>
    </lineage>
</organism>
<name>A0ABZ2XXP7_9RHOB</name>
<dbReference type="PROSITE" id="PS50893">
    <property type="entry name" value="ABC_TRANSPORTER_2"/>
    <property type="match status" value="1"/>
</dbReference>
<dbReference type="InterPro" id="IPR003439">
    <property type="entry name" value="ABC_transporter-like_ATP-bd"/>
</dbReference>
<dbReference type="Gene3D" id="3.40.50.300">
    <property type="entry name" value="P-loop containing nucleotide triphosphate hydrolases"/>
    <property type="match status" value="1"/>
</dbReference>
<evidence type="ECO:0000256" key="2">
    <source>
        <dbReference type="ARBA" id="ARBA00022840"/>
    </source>
</evidence>
<dbReference type="Pfam" id="PF00005">
    <property type="entry name" value="ABC_tran"/>
    <property type="match status" value="1"/>
</dbReference>
<keyword evidence="1" id="KW-0547">Nucleotide-binding</keyword>
<feature type="domain" description="ABC transporter" evidence="3">
    <location>
        <begin position="3"/>
        <end position="233"/>
    </location>
</feature>
<evidence type="ECO:0000313" key="5">
    <source>
        <dbReference type="Proteomes" id="UP001623232"/>
    </source>
</evidence>
<accession>A0ABZ2XXP7</accession>
<dbReference type="InterPro" id="IPR017871">
    <property type="entry name" value="ABC_transporter-like_CS"/>
</dbReference>